<dbReference type="FunFam" id="2.60.40.10:FF:000150">
    <property type="entry name" value="Leucine rich repeats and immunoglobulin like domains 3"/>
    <property type="match status" value="1"/>
</dbReference>
<feature type="signal peptide" evidence="8">
    <location>
        <begin position="1"/>
        <end position="28"/>
    </location>
</feature>
<dbReference type="SMART" id="SM00409">
    <property type="entry name" value="IG"/>
    <property type="match status" value="3"/>
</dbReference>
<keyword evidence="1" id="KW-0433">Leucine-rich repeat</keyword>
<dbReference type="InterPro" id="IPR013783">
    <property type="entry name" value="Ig-like_fold"/>
</dbReference>
<dbReference type="InterPro" id="IPR036179">
    <property type="entry name" value="Ig-like_dom_sf"/>
</dbReference>
<accession>A0A9Q0S2E2</accession>
<dbReference type="Gene3D" id="3.80.10.10">
    <property type="entry name" value="Ribonuclease Inhibitor"/>
    <property type="match status" value="4"/>
</dbReference>
<dbReference type="InterPro" id="IPR050328">
    <property type="entry name" value="Dev_Immune_Receptor"/>
</dbReference>
<dbReference type="FunFam" id="3.80.10.10:FF:001164">
    <property type="entry name" value="GH01279p"/>
    <property type="match status" value="1"/>
</dbReference>
<keyword evidence="5" id="KW-0325">Glycoprotein</keyword>
<dbReference type="PANTHER" id="PTHR24373:SF275">
    <property type="entry name" value="TIR DOMAIN-CONTAINING PROTEIN"/>
    <property type="match status" value="1"/>
</dbReference>
<protein>
    <submittedName>
        <fullName evidence="10">Leucine-rich repeats and immunoglobulin-like domains protein 3</fullName>
    </submittedName>
</protein>
<dbReference type="GO" id="GO:0071944">
    <property type="term" value="C:cell periphery"/>
    <property type="evidence" value="ECO:0007669"/>
    <property type="project" value="UniProtKB-ARBA"/>
</dbReference>
<feature type="compositionally biased region" description="Polar residues" evidence="6">
    <location>
        <begin position="952"/>
        <end position="983"/>
    </location>
</feature>
<dbReference type="InterPro" id="IPR003598">
    <property type="entry name" value="Ig_sub2"/>
</dbReference>
<evidence type="ECO:0000256" key="1">
    <source>
        <dbReference type="ARBA" id="ARBA00022614"/>
    </source>
</evidence>
<dbReference type="InterPro" id="IPR000483">
    <property type="entry name" value="Cys-rich_flank_reg_C"/>
</dbReference>
<evidence type="ECO:0000256" key="2">
    <source>
        <dbReference type="ARBA" id="ARBA00022729"/>
    </source>
</evidence>
<dbReference type="SMART" id="SM00365">
    <property type="entry name" value="LRR_SD22"/>
    <property type="match status" value="8"/>
</dbReference>
<evidence type="ECO:0000256" key="4">
    <source>
        <dbReference type="ARBA" id="ARBA00023157"/>
    </source>
</evidence>
<dbReference type="Pfam" id="PF07679">
    <property type="entry name" value="I-set"/>
    <property type="match status" value="2"/>
</dbReference>
<keyword evidence="7" id="KW-0812">Transmembrane</keyword>
<dbReference type="InterPro" id="IPR013098">
    <property type="entry name" value="Ig_I-set"/>
</dbReference>
<feature type="chain" id="PRO_5040439656" evidence="8">
    <location>
        <begin position="29"/>
        <end position="1034"/>
    </location>
</feature>
<keyword evidence="2 8" id="KW-0732">Signal</keyword>
<dbReference type="OrthoDB" id="5917255at2759"/>
<evidence type="ECO:0000256" key="7">
    <source>
        <dbReference type="SAM" id="Phobius"/>
    </source>
</evidence>
<dbReference type="SUPFAM" id="SSF48726">
    <property type="entry name" value="Immunoglobulin"/>
    <property type="match status" value="3"/>
</dbReference>
<dbReference type="PANTHER" id="PTHR24373">
    <property type="entry name" value="SLIT RELATED LEUCINE-RICH REPEAT NEURONAL PROTEIN"/>
    <property type="match status" value="1"/>
</dbReference>
<dbReference type="InterPro" id="IPR003599">
    <property type="entry name" value="Ig_sub"/>
</dbReference>
<dbReference type="InterPro" id="IPR003591">
    <property type="entry name" value="Leu-rich_rpt_typical-subtyp"/>
</dbReference>
<dbReference type="SMART" id="SM00408">
    <property type="entry name" value="IGc2"/>
    <property type="match status" value="3"/>
</dbReference>
<dbReference type="Proteomes" id="UP001151699">
    <property type="component" value="Chromosome B"/>
</dbReference>
<evidence type="ECO:0000256" key="5">
    <source>
        <dbReference type="ARBA" id="ARBA00023180"/>
    </source>
</evidence>
<dbReference type="PROSITE" id="PS50835">
    <property type="entry name" value="IG_LIKE"/>
    <property type="match status" value="3"/>
</dbReference>
<dbReference type="InterPro" id="IPR032675">
    <property type="entry name" value="LRR_dom_sf"/>
</dbReference>
<dbReference type="SMART" id="SM00082">
    <property type="entry name" value="LRRCT"/>
    <property type="match status" value="1"/>
</dbReference>
<dbReference type="Pfam" id="PF13855">
    <property type="entry name" value="LRR_8"/>
    <property type="match status" value="3"/>
</dbReference>
<feature type="region of interest" description="Disordered" evidence="6">
    <location>
        <begin position="942"/>
        <end position="1004"/>
    </location>
</feature>
<evidence type="ECO:0000313" key="10">
    <source>
        <dbReference type="EMBL" id="KAJ6641050.1"/>
    </source>
</evidence>
<keyword evidence="3" id="KW-0677">Repeat</keyword>
<name>A0A9Q0S2E2_9DIPT</name>
<feature type="transmembrane region" description="Helical" evidence="7">
    <location>
        <begin position="814"/>
        <end position="838"/>
    </location>
</feature>
<keyword evidence="7" id="KW-1133">Transmembrane helix</keyword>
<feature type="domain" description="Ig-like" evidence="9">
    <location>
        <begin position="619"/>
        <end position="708"/>
    </location>
</feature>
<dbReference type="InterPro" id="IPR001611">
    <property type="entry name" value="Leu-rich_rpt"/>
</dbReference>
<keyword evidence="4" id="KW-1015">Disulfide bond</keyword>
<feature type="domain" description="Ig-like" evidence="9">
    <location>
        <begin position="713"/>
        <end position="801"/>
    </location>
</feature>
<evidence type="ECO:0000256" key="6">
    <source>
        <dbReference type="SAM" id="MobiDB-lite"/>
    </source>
</evidence>
<feature type="domain" description="Ig-like" evidence="9">
    <location>
        <begin position="516"/>
        <end position="614"/>
    </location>
</feature>
<comment type="caution">
    <text evidence="10">The sequence shown here is derived from an EMBL/GenBank/DDBJ whole genome shotgun (WGS) entry which is preliminary data.</text>
</comment>
<evidence type="ECO:0000256" key="3">
    <source>
        <dbReference type="ARBA" id="ARBA00022737"/>
    </source>
</evidence>
<evidence type="ECO:0000313" key="11">
    <source>
        <dbReference type="Proteomes" id="UP001151699"/>
    </source>
</evidence>
<organism evidence="10 11">
    <name type="scientific">Pseudolycoriella hygida</name>
    <dbReference type="NCBI Taxonomy" id="35572"/>
    <lineage>
        <taxon>Eukaryota</taxon>
        <taxon>Metazoa</taxon>
        <taxon>Ecdysozoa</taxon>
        <taxon>Arthropoda</taxon>
        <taxon>Hexapoda</taxon>
        <taxon>Insecta</taxon>
        <taxon>Pterygota</taxon>
        <taxon>Neoptera</taxon>
        <taxon>Endopterygota</taxon>
        <taxon>Diptera</taxon>
        <taxon>Nematocera</taxon>
        <taxon>Sciaroidea</taxon>
        <taxon>Sciaridae</taxon>
        <taxon>Pseudolycoriella</taxon>
    </lineage>
</organism>
<proteinExistence type="predicted"/>
<dbReference type="Pfam" id="PF13927">
    <property type="entry name" value="Ig_3"/>
    <property type="match status" value="1"/>
</dbReference>
<gene>
    <name evidence="10" type="primary">Lrig3_1</name>
    <name evidence="10" type="ORF">Bhyg_05983</name>
</gene>
<dbReference type="InterPro" id="IPR007110">
    <property type="entry name" value="Ig-like_dom"/>
</dbReference>
<dbReference type="SMART" id="SM00369">
    <property type="entry name" value="LRR_TYP"/>
    <property type="match status" value="13"/>
</dbReference>
<dbReference type="FunFam" id="3.80.10.10:FF:000770">
    <property type="entry name" value="Uncharacterized protein"/>
    <property type="match status" value="1"/>
</dbReference>
<dbReference type="FunFam" id="2.60.40.10:FF:000161">
    <property type="entry name" value="Leucine rich repeats and immunoglobulin like domains 2"/>
    <property type="match status" value="1"/>
</dbReference>
<dbReference type="AlphaFoldDB" id="A0A9Q0S2E2"/>
<dbReference type="Gene3D" id="2.60.40.10">
    <property type="entry name" value="Immunoglobulins"/>
    <property type="match status" value="3"/>
</dbReference>
<evidence type="ECO:0000259" key="9">
    <source>
        <dbReference type="PROSITE" id="PS50835"/>
    </source>
</evidence>
<keyword evidence="11" id="KW-1185">Reference proteome</keyword>
<reference evidence="10" key="1">
    <citation type="submission" date="2022-07" db="EMBL/GenBank/DDBJ databases">
        <authorList>
            <person name="Trinca V."/>
            <person name="Uliana J.V.C."/>
            <person name="Torres T.T."/>
            <person name="Ward R.J."/>
            <person name="Monesi N."/>
        </authorList>
    </citation>
    <scope>NUCLEOTIDE SEQUENCE</scope>
    <source>
        <strain evidence="10">HSMRA1968</strain>
        <tissue evidence="10">Whole embryos</tissue>
    </source>
</reference>
<dbReference type="EMBL" id="WJQU01000002">
    <property type="protein sequence ID" value="KAJ6641050.1"/>
    <property type="molecule type" value="Genomic_DNA"/>
</dbReference>
<evidence type="ECO:0000256" key="8">
    <source>
        <dbReference type="SAM" id="SignalP"/>
    </source>
</evidence>
<dbReference type="SUPFAM" id="SSF52058">
    <property type="entry name" value="L domain-like"/>
    <property type="match status" value="2"/>
</dbReference>
<keyword evidence="7" id="KW-0472">Membrane</keyword>
<dbReference type="PROSITE" id="PS51450">
    <property type="entry name" value="LRR"/>
    <property type="match status" value="3"/>
</dbReference>
<sequence length="1034" mass="114646">MKMSSFSLDIRWWIFGIITLGQLFVSDCVKENKTYGLFVNENSDKVVDAATTHEYKNQETTEIGCPLKCSCLGDLADCSKNDFDEIPSIPTWAKKLDLSQNKLTDFDVEQDITDLTNIQNLNLNKNHLVKFPILRGLELDTLKMEQNFIEIIPPEALLALPQLTVLYLNKNGIKSVLPNTFPSSNRLKSLHLNYNSMRHLEDSSFNSLKDLIELKLNQNKLTSLPMGVFKSLKRLSRLELNGNQLTDVPYGMFQNLTNLRVLKLRNNNISNMTIGAFFGLKNLGTLELDGNQITKIEKSAFFNLTKLKTLTLTNNRISNIDPYSFEFCARLISLDLSFNELSTITATTFEPLSHIKHLSLSNNKITWIADGTFNMLSTLESLDMSNNQIFLIIEDANAPFSALNRLSRFELQGNQIKTIHHNVFNELGALSYLDLTGNNITSIQNGAFSKLTMLKDLFLNTTNLICDCNLRWFQQFLMTREFRDVNVICGYPAEIAGKVFSTLSEEQLMCSESPSPRIIEEPLSQLAVLGTNVTLNCTAIASGSSAMIFKWKRDNFELSPRHIVTESRVDPLTNNTITTSKLVMTDIRNENGGKYQCIVSNLYGTSYSQKVKIVVASLPEFQKVPINVTLKSNSNVRLDCAATGDPIPQIAWQKDGGDDFPAARERRMHVMPQDDAFFIVNAKIHDQGVYTCTAQNAVGTIKANATVNIVESPSFVKPMENKEVNCGKTAVIECMSSGSPKPQIEWLKDHKPIEATERHFFAADDQLLIIVGTETSDSGTYTCQMQNNLGLEFGHMQLKVKPVSSTNFVNIDEMTGIVIITIVCCAVGTSIIWVVIIYQTKKGGLCGGGGGSATSVETVENTNSTGASIVVRQFPVYVSVNDQAKGGYGATSHTFSYDDLGHNSTMRLGDATRTHEEMSALINQNPIISRRGVPQAIGENFETDDSEEESVFNPSSLSDDRSGNTVTNEMASIDSSANVLKQSPTDREDKQENSSINNGSDVADSASRAFSETVVVLQKQQPVVQTIVDCNTDI</sequence>